<accession>A0ACC1SRA9</accession>
<comment type="caution">
    <text evidence="1">The sequence shown here is derived from an EMBL/GenBank/DDBJ whole genome shotgun (WGS) entry which is preliminary data.</text>
</comment>
<sequence length="395" mass="42890">MDQEEHKVTVAYVVSNELVKVSSLLPSNKNRSLVVHSLIKQLGLLSPENFCETSLRLIPPIPAQHNDLTVYHDRDYVDFILDSGNSSDASEDPRHAEFGIEEDCPAFLGMSNYVRMVAGASLTAARSLVDKTADVAICWDGGRHHTLKSQASGFCYVADCVLAILAMRRSRIVAGDGSIKKPRIMYLDLDLHFSDGVSQAFFSSASGTSSPQVLTLSIHHAAPGFFPASEMASLTDPEGASFDPFTLSLPLERGASDTTFHSVWQSVETIKNAFSPDYVVLQCGVDGLAGDPCGIWNWSLDASDGSLGWCVTRVCSGYNSANAARAWAYLTSIALRKPLPLDADIPDHGAFPMYAPSFTLDVPPGTAQDQNTEYYLRNVAARFEQIASVIKARMT</sequence>
<evidence type="ECO:0000313" key="2">
    <source>
        <dbReference type="Proteomes" id="UP001148662"/>
    </source>
</evidence>
<evidence type="ECO:0000313" key="1">
    <source>
        <dbReference type="EMBL" id="KAJ3544827.1"/>
    </source>
</evidence>
<keyword evidence="2" id="KW-1185">Reference proteome</keyword>
<proteinExistence type="predicted"/>
<dbReference type="EMBL" id="JANHOG010001077">
    <property type="protein sequence ID" value="KAJ3544827.1"/>
    <property type="molecule type" value="Genomic_DNA"/>
</dbReference>
<name>A0ACC1SRA9_9APHY</name>
<reference evidence="1" key="1">
    <citation type="submission" date="2022-07" db="EMBL/GenBank/DDBJ databases">
        <title>Genome Sequence of Phlebia brevispora.</title>
        <authorList>
            <person name="Buettner E."/>
        </authorList>
    </citation>
    <scope>NUCLEOTIDE SEQUENCE</scope>
    <source>
        <strain evidence="1">MPL23</strain>
    </source>
</reference>
<gene>
    <name evidence="1" type="ORF">NM688_g5698</name>
</gene>
<organism evidence="1 2">
    <name type="scientific">Phlebia brevispora</name>
    <dbReference type="NCBI Taxonomy" id="194682"/>
    <lineage>
        <taxon>Eukaryota</taxon>
        <taxon>Fungi</taxon>
        <taxon>Dikarya</taxon>
        <taxon>Basidiomycota</taxon>
        <taxon>Agaricomycotina</taxon>
        <taxon>Agaricomycetes</taxon>
        <taxon>Polyporales</taxon>
        <taxon>Meruliaceae</taxon>
        <taxon>Phlebia</taxon>
    </lineage>
</organism>
<dbReference type="Proteomes" id="UP001148662">
    <property type="component" value="Unassembled WGS sequence"/>
</dbReference>
<protein>
    <submittedName>
        <fullName evidence="1">Uncharacterized protein</fullName>
    </submittedName>
</protein>